<name>A0A1Y1V8F3_9FUNG</name>
<protein>
    <submittedName>
        <fullName evidence="3">Uncharacterized protein</fullName>
    </submittedName>
</protein>
<feature type="compositionally biased region" description="Polar residues" evidence="2">
    <location>
        <begin position="46"/>
        <end position="64"/>
    </location>
</feature>
<feature type="compositionally biased region" description="Basic and acidic residues" evidence="2">
    <location>
        <begin position="368"/>
        <end position="382"/>
    </location>
</feature>
<gene>
    <name evidence="3" type="ORF">BCR36DRAFT_291290</name>
</gene>
<keyword evidence="4" id="KW-1185">Reference proteome</keyword>
<dbReference type="STRING" id="1754191.A0A1Y1V8F3"/>
<feature type="coiled-coil region" evidence="1">
    <location>
        <begin position="780"/>
        <end position="814"/>
    </location>
</feature>
<dbReference type="AlphaFoldDB" id="A0A1Y1V8F3"/>
<feature type="compositionally biased region" description="Low complexity" evidence="2">
    <location>
        <begin position="275"/>
        <end position="288"/>
    </location>
</feature>
<feature type="coiled-coil region" evidence="1">
    <location>
        <begin position="1148"/>
        <end position="1175"/>
    </location>
</feature>
<feature type="region of interest" description="Disordered" evidence="2">
    <location>
        <begin position="365"/>
        <end position="409"/>
    </location>
</feature>
<feature type="region of interest" description="Disordered" evidence="2">
    <location>
        <begin position="270"/>
        <end position="328"/>
    </location>
</feature>
<feature type="region of interest" description="Disordered" evidence="2">
    <location>
        <begin position="426"/>
        <end position="465"/>
    </location>
</feature>
<organism evidence="3 4">
    <name type="scientific">Piromyces finnis</name>
    <dbReference type="NCBI Taxonomy" id="1754191"/>
    <lineage>
        <taxon>Eukaryota</taxon>
        <taxon>Fungi</taxon>
        <taxon>Fungi incertae sedis</taxon>
        <taxon>Chytridiomycota</taxon>
        <taxon>Chytridiomycota incertae sedis</taxon>
        <taxon>Neocallimastigomycetes</taxon>
        <taxon>Neocallimastigales</taxon>
        <taxon>Neocallimastigaceae</taxon>
        <taxon>Piromyces</taxon>
    </lineage>
</organism>
<accession>A0A1Y1V8F3</accession>
<evidence type="ECO:0000313" key="4">
    <source>
        <dbReference type="Proteomes" id="UP000193719"/>
    </source>
</evidence>
<dbReference type="Proteomes" id="UP000193719">
    <property type="component" value="Unassembled WGS sequence"/>
</dbReference>
<feature type="region of interest" description="Disordered" evidence="2">
    <location>
        <begin position="31"/>
        <end position="95"/>
    </location>
</feature>
<reference evidence="3 4" key="1">
    <citation type="submission" date="2016-08" db="EMBL/GenBank/DDBJ databases">
        <title>Genomes of anaerobic fungi encode conserved fungal cellulosomes for biomass hydrolysis.</title>
        <authorList>
            <consortium name="DOE Joint Genome Institute"/>
            <person name="Haitjema C.H."/>
            <person name="Gilmore S.P."/>
            <person name="Henske J.K."/>
            <person name="Solomon K.V."/>
            <person name="De Groot R."/>
            <person name="Kuo A."/>
            <person name="Mondo S.J."/>
            <person name="Salamov A.A."/>
            <person name="Labutti K."/>
            <person name="Zhao Z."/>
            <person name="Chiniquy J."/>
            <person name="Barry K."/>
            <person name="Brewer H.M."/>
            <person name="Purvine S.O."/>
            <person name="Wright A.T."/>
            <person name="Boxma B."/>
            <person name="Van Alen T."/>
            <person name="Hackstein J.H."/>
            <person name="Baker S.E."/>
            <person name="Grigoriev I.V."/>
            <person name="O'Malley M.A."/>
        </authorList>
    </citation>
    <scope>NUCLEOTIDE SEQUENCE [LARGE SCALE GENOMIC DNA]</scope>
    <source>
        <strain evidence="4">finn</strain>
    </source>
</reference>
<feature type="compositionally biased region" description="Acidic residues" evidence="2">
    <location>
        <begin position="74"/>
        <end position="86"/>
    </location>
</feature>
<dbReference type="OrthoDB" id="2158824at2759"/>
<proteinExistence type="predicted"/>
<feature type="compositionally biased region" description="Polar residues" evidence="2">
    <location>
        <begin position="431"/>
        <end position="441"/>
    </location>
</feature>
<dbReference type="EMBL" id="MCFH01000023">
    <property type="protein sequence ID" value="ORX49691.1"/>
    <property type="molecule type" value="Genomic_DNA"/>
</dbReference>
<feature type="compositionally biased region" description="Basic and acidic residues" evidence="2">
    <location>
        <begin position="456"/>
        <end position="465"/>
    </location>
</feature>
<keyword evidence="1" id="KW-0175">Coiled coil</keyword>
<feature type="compositionally biased region" description="Basic and acidic residues" evidence="2">
    <location>
        <begin position="32"/>
        <end position="45"/>
    </location>
</feature>
<evidence type="ECO:0000256" key="1">
    <source>
        <dbReference type="SAM" id="Coils"/>
    </source>
</evidence>
<reference evidence="3 4" key="2">
    <citation type="submission" date="2016-08" db="EMBL/GenBank/DDBJ databases">
        <title>Pervasive Adenine N6-methylation of Active Genes in Fungi.</title>
        <authorList>
            <consortium name="DOE Joint Genome Institute"/>
            <person name="Mondo S.J."/>
            <person name="Dannebaum R.O."/>
            <person name="Kuo R.C."/>
            <person name="Labutti K."/>
            <person name="Haridas S."/>
            <person name="Kuo A."/>
            <person name="Salamov A."/>
            <person name="Ahrendt S.R."/>
            <person name="Lipzen A."/>
            <person name="Sullivan W."/>
            <person name="Andreopoulos W.B."/>
            <person name="Clum A."/>
            <person name="Lindquist E."/>
            <person name="Daum C."/>
            <person name="Ramamoorthy G.K."/>
            <person name="Gryganskyi A."/>
            <person name="Culley D."/>
            <person name="Magnuson J.K."/>
            <person name="James T.Y."/>
            <person name="O'Malley M.A."/>
            <person name="Stajich J.E."/>
            <person name="Spatafora J.W."/>
            <person name="Visel A."/>
            <person name="Grigoriev I.V."/>
        </authorList>
    </citation>
    <scope>NUCLEOTIDE SEQUENCE [LARGE SCALE GENOMIC DNA]</scope>
    <source>
        <strain evidence="4">finn</strain>
    </source>
</reference>
<evidence type="ECO:0000256" key="2">
    <source>
        <dbReference type="SAM" id="MobiDB-lite"/>
    </source>
</evidence>
<comment type="caution">
    <text evidence="3">The sequence shown here is derived from an EMBL/GenBank/DDBJ whole genome shotgun (WGS) entry which is preliminary data.</text>
</comment>
<sequence>MEILYETLDLLDQYEKEKKNTISLNSTATIIQKEDIKNQKEEEGNSRQSTTESNITRINSARSSDSFKTRSNSDIDEEDIDIESDEEFKSFPDETSFNYQHEKENIKYDSNYYEYISQKGNGNRINSFPVSDNHMFMGRSRSNSSLSTPELLIYDSNEYDSSNSCSSLNEKMRWNQSFTYGSSDKIISNLSISNNIINKSLSGNKIFQNNQLISSSSETILNDIENSIKGDFSNRNSNSSNLSASSYSDFLIPQRSISLLDSTRKARQKSFVGQSNPSCIPSPSLSSPITKPLNIKINNQKDTDNSQSDSSKTVPPSPSTPNDLFIGPTSNSFSVSSSSDSLGNMYYSKDYNVHPISALYRKNSLGSKDQRISRSFHDKSLKNDNYYESNRSRSMSPSHRKSSLSILPGNINTGIIKSPSISSEYGRKESFSSPLSQNNPIVNPIVKNTPPPSPHPEIKSPKDDLPHKYINKLSLESEVNVKEAGYHIGQNQNNIDKSIIDKIDNSNLSDNDNHINVRNSVLSVQSISTVNSRLNSNDSNYSNVSKKSSRVITNDTTTNSLLNSYYINCNNGTSNTTTNNKIVRDNIILPVNKRKSSIPKQPVFYQEPYSEVSKPKKIISSKESEKEIFSTLIQLLDQLECNQQQNNKELIDTSDADATIHKALNHLEKAYFPEGLAKNEYKTPLIPDSIAKSPNIDNNIKKYDVNNQTMKKEQANYIQDDFVLTNINMNSPARIRGQEELQRILNNSAPSLQVKSKKERAKQQQQYMLLQLQQKQEIRVKKIQQQQQQQQQLQNQLKQQINQKLKQNAMIQQKLKQFGSDSNSYSVSNSLRMINPEYNLSSPMSELSTNEFSDANPRRFDSITPVISPVSTHASIENISAVSISPRPRKTSFNSQHLIPIPQINNGKDSSSLLSTSYESIKEFKSCSPIVSTISVNNTKPSPNQSFTNIPMKVPSLGNSPSIQSKNFTIDINSDVSIPGIQQHKIYSRSPSTQCVDISSSELAKKQRKSKKTSIFYIPPDNSSKPLSAVVSDISDVNSISDDLDIITKNNTIINSNSNATNNINYNAKTSLYKNGNYNLSADNLPLLRKTAEESNYFIKKSNSIGSKLNNYDIVDERQIELKKFDIEGQTFVERFMNELNVTTGFENNILKQRAQQQEEERREKEIRRRTLNMQNQLANSINNDISNI</sequence>
<evidence type="ECO:0000313" key="3">
    <source>
        <dbReference type="EMBL" id="ORX49691.1"/>
    </source>
</evidence>